<dbReference type="EMBL" id="BJNW01000004">
    <property type="protein sequence ID" value="GEC98534.1"/>
    <property type="molecule type" value="Genomic_DNA"/>
</dbReference>
<name>A0A4Y4D496_KOCVA</name>
<comment type="caution">
    <text evidence="2">The sequence shown here is derived from an EMBL/GenBank/DDBJ whole genome shotgun (WGS) entry which is preliminary data.</text>
</comment>
<dbReference type="Proteomes" id="UP000315730">
    <property type="component" value="Unassembled WGS sequence"/>
</dbReference>
<proteinExistence type="predicted"/>
<accession>A0A4Y4D496</accession>
<keyword evidence="3" id="KW-1185">Reference proteome</keyword>
<feature type="region of interest" description="Disordered" evidence="1">
    <location>
        <begin position="1"/>
        <end position="49"/>
    </location>
</feature>
<evidence type="ECO:0000313" key="2">
    <source>
        <dbReference type="EMBL" id="GEC98534.1"/>
    </source>
</evidence>
<sequence>MFCTVRSRGTSTGEPGKDSPLSTESVERVLSLRPGNTARPKTGREAGSTKWVPLKSPRATAVRGAAVAAPADAAEPGGVVVKVACAVVEEVADAVGDAEPCSWDGVVAAEVESCACGRGGATVPVAVSAPVTVSAVRVSRAGWSPAEVDWTDAVGRLAPVSSDLVDMIRGLLTVPRSSAGRIPAGAADGPV</sequence>
<protein>
    <submittedName>
        <fullName evidence="2">Uncharacterized protein</fullName>
    </submittedName>
</protein>
<dbReference type="AlphaFoldDB" id="A0A4Y4D496"/>
<organism evidence="2 3">
    <name type="scientific">Kocuria varians</name>
    <name type="common">Micrococcus varians</name>
    <dbReference type="NCBI Taxonomy" id="1272"/>
    <lineage>
        <taxon>Bacteria</taxon>
        <taxon>Bacillati</taxon>
        <taxon>Actinomycetota</taxon>
        <taxon>Actinomycetes</taxon>
        <taxon>Micrococcales</taxon>
        <taxon>Micrococcaceae</taxon>
        <taxon>Kocuria</taxon>
    </lineage>
</organism>
<gene>
    <name evidence="2" type="ORF">KVA01_06890</name>
</gene>
<reference evidence="2 3" key="1">
    <citation type="submission" date="2019-06" db="EMBL/GenBank/DDBJ databases">
        <title>Whole genome shotgun sequence of Kocuria varians NBRC 15358.</title>
        <authorList>
            <person name="Hosoyama A."/>
            <person name="Uohara A."/>
            <person name="Ohji S."/>
            <person name="Ichikawa N."/>
        </authorList>
    </citation>
    <scope>NUCLEOTIDE SEQUENCE [LARGE SCALE GENOMIC DNA]</scope>
    <source>
        <strain evidence="2 3">NBRC 15358</strain>
    </source>
</reference>
<evidence type="ECO:0000313" key="3">
    <source>
        <dbReference type="Proteomes" id="UP000315730"/>
    </source>
</evidence>
<evidence type="ECO:0000256" key="1">
    <source>
        <dbReference type="SAM" id="MobiDB-lite"/>
    </source>
</evidence>